<dbReference type="EMBL" id="VSRR010040279">
    <property type="protein sequence ID" value="MPC75066.1"/>
    <property type="molecule type" value="Genomic_DNA"/>
</dbReference>
<keyword evidence="2" id="KW-1185">Reference proteome</keyword>
<comment type="caution">
    <text evidence="1">The sequence shown here is derived from an EMBL/GenBank/DDBJ whole genome shotgun (WGS) entry which is preliminary data.</text>
</comment>
<protein>
    <submittedName>
        <fullName evidence="1">Uncharacterized protein</fullName>
    </submittedName>
</protein>
<dbReference type="AlphaFoldDB" id="A0A5B7HZE0"/>
<reference evidence="1 2" key="1">
    <citation type="submission" date="2019-05" db="EMBL/GenBank/DDBJ databases">
        <title>Another draft genome of Portunus trituberculatus and its Hox gene families provides insights of decapod evolution.</title>
        <authorList>
            <person name="Jeong J.-H."/>
            <person name="Song I."/>
            <person name="Kim S."/>
            <person name="Choi T."/>
            <person name="Kim D."/>
            <person name="Ryu S."/>
            <person name="Kim W."/>
        </authorList>
    </citation>
    <scope>NUCLEOTIDE SEQUENCE [LARGE SCALE GENOMIC DNA]</scope>
    <source>
        <tissue evidence="1">Muscle</tissue>
    </source>
</reference>
<dbReference type="Proteomes" id="UP000324222">
    <property type="component" value="Unassembled WGS sequence"/>
</dbReference>
<organism evidence="1 2">
    <name type="scientific">Portunus trituberculatus</name>
    <name type="common">Swimming crab</name>
    <name type="synonym">Neptunus trituberculatus</name>
    <dbReference type="NCBI Taxonomy" id="210409"/>
    <lineage>
        <taxon>Eukaryota</taxon>
        <taxon>Metazoa</taxon>
        <taxon>Ecdysozoa</taxon>
        <taxon>Arthropoda</taxon>
        <taxon>Crustacea</taxon>
        <taxon>Multicrustacea</taxon>
        <taxon>Malacostraca</taxon>
        <taxon>Eumalacostraca</taxon>
        <taxon>Eucarida</taxon>
        <taxon>Decapoda</taxon>
        <taxon>Pleocyemata</taxon>
        <taxon>Brachyura</taxon>
        <taxon>Eubrachyura</taxon>
        <taxon>Portunoidea</taxon>
        <taxon>Portunidae</taxon>
        <taxon>Portuninae</taxon>
        <taxon>Portunus</taxon>
    </lineage>
</organism>
<accession>A0A5B7HZE0</accession>
<name>A0A5B7HZE0_PORTR</name>
<proteinExistence type="predicted"/>
<evidence type="ECO:0000313" key="2">
    <source>
        <dbReference type="Proteomes" id="UP000324222"/>
    </source>
</evidence>
<gene>
    <name evidence="1" type="ORF">E2C01_069450</name>
</gene>
<sequence length="100" mass="10702">MLRMTQTSFRAAAAAAAAVVVVVGGWKGVEHHHHRYKTPGSWSPQPEVMVGCARVQSKQLTRQGTGVWPREQVEVVSVSLFCPSPLTPTTPCPPTASPSP</sequence>
<evidence type="ECO:0000313" key="1">
    <source>
        <dbReference type="EMBL" id="MPC75066.1"/>
    </source>
</evidence>